<dbReference type="EMBL" id="CACVAP010000083">
    <property type="protein sequence ID" value="CAA6815586.1"/>
    <property type="molecule type" value="Genomic_DNA"/>
</dbReference>
<evidence type="ECO:0000313" key="1">
    <source>
        <dbReference type="EMBL" id="CAA6815586.1"/>
    </source>
</evidence>
<proteinExistence type="predicted"/>
<reference evidence="1" key="1">
    <citation type="submission" date="2020-01" db="EMBL/GenBank/DDBJ databases">
        <authorList>
            <person name="Meier V. D."/>
            <person name="Meier V D."/>
        </authorList>
    </citation>
    <scope>NUCLEOTIDE SEQUENCE</scope>
    <source>
        <strain evidence="1">HLG_WM_MAG_06</strain>
    </source>
</reference>
<name>A0A6S6TBK4_9BACT</name>
<evidence type="ECO:0008006" key="2">
    <source>
        <dbReference type="Google" id="ProtNLM"/>
    </source>
</evidence>
<protein>
    <recommendedName>
        <fullName evidence="2">DUF11 domain-containing protein</fullName>
    </recommendedName>
</protein>
<gene>
    <name evidence="1" type="ORF">HELGO_WM7122</name>
</gene>
<sequence>MLLQMIVQRFLDRRKKVRPYKVTYAKIYLLYKGIIMLKKVLWGLSLFFVLSSAQQPAQSILLTKAVFEEKVVWDNIRGNVRKMLPVTKVKNGSTLIYVNQVTNQSNVSKKQIVIDNPIPYGSTYIRGTSSCEGVCEMLYSIDGGTTFKKSEALFVVYGTKKRVPMASEYTHIKFIFSKLAPYGKVRMAFKARVK</sequence>
<organism evidence="1">
    <name type="scientific">uncultured Sulfurovum sp</name>
    <dbReference type="NCBI Taxonomy" id="269237"/>
    <lineage>
        <taxon>Bacteria</taxon>
        <taxon>Pseudomonadati</taxon>
        <taxon>Campylobacterota</taxon>
        <taxon>Epsilonproteobacteria</taxon>
        <taxon>Campylobacterales</taxon>
        <taxon>Sulfurovaceae</taxon>
        <taxon>Sulfurovum</taxon>
        <taxon>environmental samples</taxon>
    </lineage>
</organism>
<dbReference type="AlphaFoldDB" id="A0A6S6TBK4"/>
<accession>A0A6S6TBK4</accession>